<accession>A0A1H8REM0</accession>
<evidence type="ECO:0000313" key="2">
    <source>
        <dbReference type="EMBL" id="SEO64598.1"/>
    </source>
</evidence>
<organism evidence="2 3">
    <name type="scientific">Halorientalis persicus</name>
    <dbReference type="NCBI Taxonomy" id="1367881"/>
    <lineage>
        <taxon>Archaea</taxon>
        <taxon>Methanobacteriati</taxon>
        <taxon>Methanobacteriota</taxon>
        <taxon>Stenosarchaea group</taxon>
        <taxon>Halobacteria</taxon>
        <taxon>Halobacteriales</taxon>
        <taxon>Haloarculaceae</taxon>
        <taxon>Halorientalis</taxon>
    </lineage>
</organism>
<reference evidence="3" key="1">
    <citation type="submission" date="2016-10" db="EMBL/GenBank/DDBJ databases">
        <authorList>
            <person name="Varghese N."/>
            <person name="Submissions S."/>
        </authorList>
    </citation>
    <scope>NUCLEOTIDE SEQUENCE [LARGE SCALE GENOMIC DNA]</scope>
    <source>
        <strain evidence="3">IBRC-M 10043</strain>
    </source>
</reference>
<dbReference type="InterPro" id="IPR058465">
    <property type="entry name" value="DUF8152"/>
</dbReference>
<protein>
    <recommendedName>
        <fullName evidence="1">DUF8152 domain-containing protein</fullName>
    </recommendedName>
</protein>
<name>A0A1H8REM0_9EURY</name>
<feature type="domain" description="DUF8152" evidence="1">
    <location>
        <begin position="20"/>
        <end position="102"/>
    </location>
</feature>
<evidence type="ECO:0000259" key="1">
    <source>
        <dbReference type="Pfam" id="PF26479"/>
    </source>
</evidence>
<gene>
    <name evidence="2" type="ORF">SAMN05216388_101631</name>
</gene>
<evidence type="ECO:0000313" key="3">
    <source>
        <dbReference type="Proteomes" id="UP000198775"/>
    </source>
</evidence>
<keyword evidence="3" id="KW-1185">Reference proteome</keyword>
<dbReference type="Proteomes" id="UP000198775">
    <property type="component" value="Unassembled WGS sequence"/>
</dbReference>
<dbReference type="Pfam" id="PF26479">
    <property type="entry name" value="DUF8152"/>
    <property type="match status" value="1"/>
</dbReference>
<dbReference type="RefSeq" id="WP_092661839.1">
    <property type="nucleotide sequence ID" value="NZ_FOCX01000016.1"/>
</dbReference>
<proteinExistence type="predicted"/>
<sequence length="105" mass="10906">MADDFDTGDPTAMDRAELAAALHAHLAATEELPIDPTANRWLGEAQAAAADVADGSAPDAVVTKRARQVVRLLESAGDLDNDAAARRVDAALTVARELVARGDSD</sequence>
<dbReference type="EMBL" id="FOCX01000016">
    <property type="protein sequence ID" value="SEO64598.1"/>
    <property type="molecule type" value="Genomic_DNA"/>
</dbReference>
<dbReference type="AlphaFoldDB" id="A0A1H8REM0"/>